<reference evidence="2 3" key="1">
    <citation type="submission" date="2017-09" db="EMBL/GenBank/DDBJ databases">
        <authorList>
            <consortium name="International Durum Wheat Genome Sequencing Consortium (IDWGSC)"/>
            <person name="Milanesi L."/>
        </authorList>
    </citation>
    <scope>NUCLEOTIDE SEQUENCE [LARGE SCALE GENOMIC DNA]</scope>
    <source>
        <strain evidence="3">cv. Svevo</strain>
    </source>
</reference>
<feature type="region of interest" description="Disordered" evidence="1">
    <location>
        <begin position="85"/>
        <end position="108"/>
    </location>
</feature>
<gene>
    <name evidence="2" type="ORF">TRITD_1Bv1G225900</name>
</gene>
<organism evidence="2 3">
    <name type="scientific">Triticum turgidum subsp. durum</name>
    <name type="common">Durum wheat</name>
    <name type="synonym">Triticum durum</name>
    <dbReference type="NCBI Taxonomy" id="4567"/>
    <lineage>
        <taxon>Eukaryota</taxon>
        <taxon>Viridiplantae</taxon>
        <taxon>Streptophyta</taxon>
        <taxon>Embryophyta</taxon>
        <taxon>Tracheophyta</taxon>
        <taxon>Spermatophyta</taxon>
        <taxon>Magnoliopsida</taxon>
        <taxon>Liliopsida</taxon>
        <taxon>Poales</taxon>
        <taxon>Poaceae</taxon>
        <taxon>BOP clade</taxon>
        <taxon>Pooideae</taxon>
        <taxon>Triticodae</taxon>
        <taxon>Triticeae</taxon>
        <taxon>Triticinae</taxon>
        <taxon>Triticum</taxon>
    </lineage>
</organism>
<dbReference type="AlphaFoldDB" id="A0A9R0R6C0"/>
<name>A0A9R0R6C0_TRITD</name>
<proteinExistence type="predicted"/>
<protein>
    <submittedName>
        <fullName evidence="2">Uncharacterized protein</fullName>
    </submittedName>
</protein>
<keyword evidence="3" id="KW-1185">Reference proteome</keyword>
<evidence type="ECO:0000313" key="3">
    <source>
        <dbReference type="Proteomes" id="UP000324705"/>
    </source>
</evidence>
<accession>A0A9R0R6C0</accession>
<dbReference type="Proteomes" id="UP000324705">
    <property type="component" value="Chromosome 1B"/>
</dbReference>
<feature type="region of interest" description="Disordered" evidence="1">
    <location>
        <begin position="16"/>
        <end position="71"/>
    </location>
</feature>
<sequence length="108" mass="11436">MGYLKGQYRVVTNLEKERHDEGKNHSWSSRPGAVQGGGGRAGAGRDRGHWRSSSLVPHCEGAGQPPWSPLRRSCREAAARWSGAKLAAGEEGVGAMVTEGSEAPARLG</sequence>
<dbReference type="EMBL" id="LT934112">
    <property type="protein sequence ID" value="VAH23863.1"/>
    <property type="molecule type" value="Genomic_DNA"/>
</dbReference>
<evidence type="ECO:0000256" key="1">
    <source>
        <dbReference type="SAM" id="MobiDB-lite"/>
    </source>
</evidence>
<dbReference type="Gramene" id="TRITD1Bv1G225900.1">
    <property type="protein sequence ID" value="TRITD1Bv1G225900.1"/>
    <property type="gene ID" value="TRITD1Bv1G225900"/>
</dbReference>
<evidence type="ECO:0000313" key="2">
    <source>
        <dbReference type="EMBL" id="VAH23863.1"/>
    </source>
</evidence>